<dbReference type="RefSeq" id="WP_237337008.1">
    <property type="nucleotide sequence ID" value="NZ_BAABCM010000007.1"/>
</dbReference>
<organism evidence="1 2">
    <name type="scientific">Amycolatopsis tucumanensis</name>
    <dbReference type="NCBI Taxonomy" id="401106"/>
    <lineage>
        <taxon>Bacteria</taxon>
        <taxon>Bacillati</taxon>
        <taxon>Actinomycetota</taxon>
        <taxon>Actinomycetes</taxon>
        <taxon>Pseudonocardiales</taxon>
        <taxon>Pseudonocardiaceae</taxon>
        <taxon>Amycolatopsis</taxon>
    </lineage>
</organism>
<dbReference type="Proteomes" id="UP001501624">
    <property type="component" value="Unassembled WGS sequence"/>
</dbReference>
<accession>A0ABP7IUR5</accession>
<name>A0ABP7IUR5_9PSEU</name>
<reference evidence="2" key="1">
    <citation type="journal article" date="2019" name="Int. J. Syst. Evol. Microbiol.">
        <title>The Global Catalogue of Microorganisms (GCM) 10K type strain sequencing project: providing services to taxonomists for standard genome sequencing and annotation.</title>
        <authorList>
            <consortium name="The Broad Institute Genomics Platform"/>
            <consortium name="The Broad Institute Genome Sequencing Center for Infectious Disease"/>
            <person name="Wu L."/>
            <person name="Ma J."/>
        </authorList>
    </citation>
    <scope>NUCLEOTIDE SEQUENCE [LARGE SCALE GENOMIC DNA]</scope>
    <source>
        <strain evidence="2">JCM 17017</strain>
    </source>
</reference>
<keyword evidence="2" id="KW-1185">Reference proteome</keyword>
<evidence type="ECO:0000313" key="1">
    <source>
        <dbReference type="EMBL" id="GAA3826756.1"/>
    </source>
</evidence>
<dbReference type="EMBL" id="BAABCM010000007">
    <property type="protein sequence ID" value="GAA3826756.1"/>
    <property type="molecule type" value="Genomic_DNA"/>
</dbReference>
<protein>
    <submittedName>
        <fullName evidence="1">Uncharacterized protein</fullName>
    </submittedName>
</protein>
<evidence type="ECO:0000313" key="2">
    <source>
        <dbReference type="Proteomes" id="UP001501624"/>
    </source>
</evidence>
<proteinExistence type="predicted"/>
<comment type="caution">
    <text evidence="1">The sequence shown here is derived from an EMBL/GenBank/DDBJ whole genome shotgun (WGS) entry which is preliminary data.</text>
</comment>
<sequence>MADSTHDWLPQRHLGVAATLAHADELIGEISDLLFDYQTQAEGLFGLREVPAGPVSRTVVDRVAPIPRRVPLLVADALVTLRAALEHALFAEVEFLDGAPLDEKAARLVEMPASDTYEKFEEWTRKRARNGPAALREGSELLRRIAGLQPFHRQVEPQMHPLARQVLHTNHAKHRTPAITAVRLAAMYKDDQRPRSVRDLPPQPEKPLRIGDVIAETPISTRVPVTLFPTVGINRPGTDRWPVLMRELDEISRWVRLQAAPRLITGTEPPEPALPARYEIGVGHEDERRAIAAGSAVSAADRHAQRLGAASARTDLIGLLGQDDGSPSHQQVSAWLAQLADEEVLSKVSMLKMTHDYDPLVIRHNAEVLARIREAVLNFARSD</sequence>
<gene>
    <name evidence="1" type="ORF">GCM10022380_51780</name>
</gene>